<accession>A0A0E9UUX3</accession>
<evidence type="ECO:0000313" key="1">
    <source>
        <dbReference type="EMBL" id="JAH68728.1"/>
    </source>
</evidence>
<proteinExistence type="predicted"/>
<organism evidence="1">
    <name type="scientific">Anguilla anguilla</name>
    <name type="common">European freshwater eel</name>
    <name type="synonym">Muraena anguilla</name>
    <dbReference type="NCBI Taxonomy" id="7936"/>
    <lineage>
        <taxon>Eukaryota</taxon>
        <taxon>Metazoa</taxon>
        <taxon>Chordata</taxon>
        <taxon>Craniata</taxon>
        <taxon>Vertebrata</taxon>
        <taxon>Euteleostomi</taxon>
        <taxon>Actinopterygii</taxon>
        <taxon>Neopterygii</taxon>
        <taxon>Teleostei</taxon>
        <taxon>Anguilliformes</taxon>
        <taxon>Anguillidae</taxon>
        <taxon>Anguilla</taxon>
    </lineage>
</organism>
<dbReference type="AlphaFoldDB" id="A0A0E9UUX3"/>
<sequence length="20" mass="2484">MHGKWKHFKIDYNPSLLIKK</sequence>
<reference evidence="1" key="2">
    <citation type="journal article" date="2015" name="Fish Shellfish Immunol.">
        <title>Early steps in the European eel (Anguilla anguilla)-Vibrio vulnificus interaction in the gills: Role of the RtxA13 toxin.</title>
        <authorList>
            <person name="Callol A."/>
            <person name="Pajuelo D."/>
            <person name="Ebbesson L."/>
            <person name="Teles M."/>
            <person name="MacKenzie S."/>
            <person name="Amaro C."/>
        </authorList>
    </citation>
    <scope>NUCLEOTIDE SEQUENCE</scope>
</reference>
<dbReference type="EMBL" id="GBXM01039849">
    <property type="protein sequence ID" value="JAH68728.1"/>
    <property type="molecule type" value="Transcribed_RNA"/>
</dbReference>
<name>A0A0E9UUX3_ANGAN</name>
<protein>
    <submittedName>
        <fullName evidence="1">Uncharacterized protein</fullName>
    </submittedName>
</protein>
<reference evidence="1" key="1">
    <citation type="submission" date="2014-11" db="EMBL/GenBank/DDBJ databases">
        <authorList>
            <person name="Amaro Gonzalez C."/>
        </authorList>
    </citation>
    <scope>NUCLEOTIDE SEQUENCE</scope>
</reference>